<dbReference type="AlphaFoldDB" id="C0EFH8"/>
<keyword evidence="1" id="KW-0732">Signal</keyword>
<evidence type="ECO:0000313" key="2">
    <source>
        <dbReference type="EMBL" id="EEG29787.1"/>
    </source>
</evidence>
<evidence type="ECO:0000256" key="1">
    <source>
        <dbReference type="SAM" id="SignalP"/>
    </source>
</evidence>
<protein>
    <submittedName>
        <fullName evidence="2">Uncharacterized protein</fullName>
    </submittedName>
</protein>
<name>C0EFH8_9FIRM</name>
<keyword evidence="3" id="KW-1185">Reference proteome</keyword>
<feature type="signal peptide" evidence="1">
    <location>
        <begin position="1"/>
        <end position="35"/>
    </location>
</feature>
<dbReference type="STRING" id="537013.CLOSTMETH_02620"/>
<sequence length="64" mass="7170">MKLNKQSKHYFFPYLVLALAAAALVASSVCFVVVASQYQQEETDLQSSYTANYLTTNSSQIWNS</sequence>
<comment type="caution">
    <text evidence="2">The sequence shown here is derived from an EMBL/GenBank/DDBJ whole genome shotgun (WGS) entry which is preliminary data.</text>
</comment>
<feature type="chain" id="PRO_5002897399" evidence="1">
    <location>
        <begin position="36"/>
        <end position="64"/>
    </location>
</feature>
<reference evidence="2 3" key="1">
    <citation type="submission" date="2009-01" db="EMBL/GenBank/DDBJ databases">
        <authorList>
            <person name="Fulton L."/>
            <person name="Clifton S."/>
            <person name="Fulton B."/>
            <person name="Xu J."/>
            <person name="Minx P."/>
            <person name="Pepin K.H."/>
            <person name="Johnson M."/>
            <person name="Bhonagiri V."/>
            <person name="Nash W.E."/>
            <person name="Mardis E.R."/>
            <person name="Wilson R.K."/>
        </authorList>
    </citation>
    <scope>NUCLEOTIDE SEQUENCE [LARGE SCALE GENOMIC DNA]</scope>
    <source>
        <strain evidence="2 3">DSM 5476</strain>
    </source>
</reference>
<dbReference type="Proteomes" id="UP000003340">
    <property type="component" value="Unassembled WGS sequence"/>
</dbReference>
<gene>
    <name evidence="2" type="ORF">CLOSTMETH_02620</name>
</gene>
<proteinExistence type="predicted"/>
<evidence type="ECO:0000313" key="3">
    <source>
        <dbReference type="Proteomes" id="UP000003340"/>
    </source>
</evidence>
<accession>C0EFH8</accession>
<dbReference type="HOGENOM" id="CLU_2859813_0_0_9"/>
<reference evidence="2 3" key="2">
    <citation type="submission" date="2009-02" db="EMBL/GenBank/DDBJ databases">
        <title>Draft genome sequence of Clostridium methylpentosum (DSM 5476).</title>
        <authorList>
            <person name="Sudarsanam P."/>
            <person name="Ley R."/>
            <person name="Guruge J."/>
            <person name="Turnbaugh P.J."/>
            <person name="Mahowald M."/>
            <person name="Liep D."/>
            <person name="Gordon J."/>
        </authorList>
    </citation>
    <scope>NUCLEOTIDE SEQUENCE [LARGE SCALE GENOMIC DNA]</scope>
    <source>
        <strain evidence="2 3">DSM 5476</strain>
    </source>
</reference>
<dbReference type="EMBL" id="ACEC01000091">
    <property type="protein sequence ID" value="EEG29787.1"/>
    <property type="molecule type" value="Genomic_DNA"/>
</dbReference>
<organism evidence="2 3">
    <name type="scientific">[Clostridium] methylpentosum DSM 5476</name>
    <dbReference type="NCBI Taxonomy" id="537013"/>
    <lineage>
        <taxon>Bacteria</taxon>
        <taxon>Bacillati</taxon>
        <taxon>Bacillota</taxon>
        <taxon>Clostridia</taxon>
        <taxon>Eubacteriales</taxon>
        <taxon>Oscillospiraceae</taxon>
        <taxon>Oscillospiraceae incertae sedis</taxon>
    </lineage>
</organism>